<reference evidence="6" key="1">
    <citation type="journal article" date="2019" name="Int. J. Syst. Evol. Microbiol.">
        <title>The Global Catalogue of Microorganisms (GCM) 10K type strain sequencing project: providing services to taxonomists for standard genome sequencing and annotation.</title>
        <authorList>
            <consortium name="The Broad Institute Genomics Platform"/>
            <consortium name="The Broad Institute Genome Sequencing Center for Infectious Disease"/>
            <person name="Wu L."/>
            <person name="Ma J."/>
        </authorList>
    </citation>
    <scope>NUCLEOTIDE SEQUENCE [LARGE SCALE GENOMIC DNA]</scope>
    <source>
        <strain evidence="6">JCM 18409</strain>
    </source>
</reference>
<gene>
    <name evidence="5" type="ORF">GCM10023335_34810</name>
</gene>
<comment type="caution">
    <text evidence="5">The sequence shown here is derived from an EMBL/GenBank/DDBJ whole genome shotgun (WGS) entry which is preliminary data.</text>
</comment>
<evidence type="ECO:0000256" key="3">
    <source>
        <dbReference type="SAM" id="MobiDB-lite"/>
    </source>
</evidence>
<sequence length="241" mass="25328">MPVTPEKGELGGLGAESPDSAHPGRRLSELAEQAARCTVDCCGASSTVSRGGAERPAAVTHPDLAGLVSVQLRSGDGPIPTAVERGAPVDSADLLVEERWPEYRAMALDSGVRSSVTIPFRRSGLTVTLSLYSFRPGALRDAPHGPARALGDLAASCLVRDLSYRAALTELDQLGTALRSRPVVDQACGIVMHVLGCDADRAFAVLRRISQGTNRKLADVARAVVDRRGRGLEPELLSLSG</sequence>
<evidence type="ECO:0000256" key="1">
    <source>
        <dbReference type="ARBA" id="ARBA00023015"/>
    </source>
</evidence>
<dbReference type="PROSITE" id="PS50921">
    <property type="entry name" value="ANTAR"/>
    <property type="match status" value="1"/>
</dbReference>
<dbReference type="Gene3D" id="1.10.10.10">
    <property type="entry name" value="Winged helix-like DNA-binding domain superfamily/Winged helix DNA-binding domain"/>
    <property type="match status" value="1"/>
</dbReference>
<name>A0ABP9IWP8_9ACTN</name>
<dbReference type="EMBL" id="BAABKB010000010">
    <property type="protein sequence ID" value="GAA5012640.1"/>
    <property type="molecule type" value="Genomic_DNA"/>
</dbReference>
<dbReference type="InterPro" id="IPR029016">
    <property type="entry name" value="GAF-like_dom_sf"/>
</dbReference>
<dbReference type="InterPro" id="IPR036388">
    <property type="entry name" value="WH-like_DNA-bd_sf"/>
</dbReference>
<organism evidence="5 6">
    <name type="scientific">Streptomyces siamensis</name>
    <dbReference type="NCBI Taxonomy" id="1274986"/>
    <lineage>
        <taxon>Bacteria</taxon>
        <taxon>Bacillati</taxon>
        <taxon>Actinomycetota</taxon>
        <taxon>Actinomycetes</taxon>
        <taxon>Kitasatosporales</taxon>
        <taxon>Streptomycetaceae</taxon>
        <taxon>Streptomyces</taxon>
    </lineage>
</organism>
<proteinExistence type="predicted"/>
<evidence type="ECO:0000313" key="6">
    <source>
        <dbReference type="Proteomes" id="UP001501759"/>
    </source>
</evidence>
<dbReference type="InterPro" id="IPR011006">
    <property type="entry name" value="CheY-like_superfamily"/>
</dbReference>
<protein>
    <submittedName>
        <fullName evidence="5">GAF and ANTAR domain-containing protein</fullName>
    </submittedName>
</protein>
<feature type="region of interest" description="Disordered" evidence="3">
    <location>
        <begin position="1"/>
        <end position="26"/>
    </location>
</feature>
<accession>A0ABP9IWP8</accession>
<dbReference type="SUPFAM" id="SSF55781">
    <property type="entry name" value="GAF domain-like"/>
    <property type="match status" value="1"/>
</dbReference>
<evidence type="ECO:0000313" key="5">
    <source>
        <dbReference type="EMBL" id="GAA5012640.1"/>
    </source>
</evidence>
<evidence type="ECO:0000256" key="2">
    <source>
        <dbReference type="ARBA" id="ARBA00023163"/>
    </source>
</evidence>
<keyword evidence="1" id="KW-0805">Transcription regulation</keyword>
<dbReference type="SUPFAM" id="SSF52172">
    <property type="entry name" value="CheY-like"/>
    <property type="match status" value="1"/>
</dbReference>
<dbReference type="InterPro" id="IPR005561">
    <property type="entry name" value="ANTAR"/>
</dbReference>
<dbReference type="SMART" id="SM01012">
    <property type="entry name" value="ANTAR"/>
    <property type="match status" value="1"/>
</dbReference>
<dbReference type="PIRSF" id="PIRSF036625">
    <property type="entry name" value="GAF_ANTAR"/>
    <property type="match status" value="1"/>
</dbReference>
<dbReference type="InterPro" id="IPR012074">
    <property type="entry name" value="GAF_ANTAR"/>
</dbReference>
<evidence type="ECO:0000259" key="4">
    <source>
        <dbReference type="PROSITE" id="PS50921"/>
    </source>
</evidence>
<feature type="domain" description="ANTAR" evidence="4">
    <location>
        <begin position="164"/>
        <end position="225"/>
    </location>
</feature>
<dbReference type="Proteomes" id="UP001501759">
    <property type="component" value="Unassembled WGS sequence"/>
</dbReference>
<dbReference type="Pfam" id="PF03861">
    <property type="entry name" value="ANTAR"/>
    <property type="match status" value="1"/>
</dbReference>
<keyword evidence="2" id="KW-0804">Transcription</keyword>
<dbReference type="RefSeq" id="WP_345649131.1">
    <property type="nucleotide sequence ID" value="NZ_BAABKB010000010.1"/>
</dbReference>
<dbReference type="Gene3D" id="3.30.450.40">
    <property type="match status" value="1"/>
</dbReference>
<keyword evidence="6" id="KW-1185">Reference proteome</keyword>